<evidence type="ECO:0000256" key="8">
    <source>
        <dbReference type="ARBA" id="ARBA00023214"/>
    </source>
</evidence>
<dbReference type="RefSeq" id="WP_083822087.1">
    <property type="nucleotide sequence ID" value="NZ_CP061007.1"/>
</dbReference>
<dbReference type="InterPro" id="IPR050368">
    <property type="entry name" value="ClC-type_chloride_channel"/>
</dbReference>
<feature type="transmembrane region" description="Helical" evidence="11">
    <location>
        <begin position="327"/>
        <end position="351"/>
    </location>
</feature>
<dbReference type="Gene3D" id="1.10.3080.10">
    <property type="entry name" value="Clc chloride channel"/>
    <property type="match status" value="1"/>
</dbReference>
<evidence type="ECO:0000313" key="13">
    <source>
        <dbReference type="Proteomes" id="UP000233786"/>
    </source>
</evidence>
<sequence length="489" mass="50151">MSAVPEKQSGAAPSAPDAVEANTSQQPANSPMPDRLEPRPRRAAQRLRSVWNRSYLIKWVPVSIVIGAVAGLGSIALYGLLHLVTVGALGQLAQFHPATVAGDGAVQHYSDIGRPWLVPLLVAGGALVSALLIRWLAPEAGGHGTDAAIHALHHDPKGMRGRVTVVKMAASALTLGTGGSGGTEGPAAQISAAFGSVVARAFRFTPAEARIAVAAGLAAGVGAIFRAPLGGALLGVEMLYRRDMAAEMLLPSLIASIVAYLEFGAVYGFGAMFGDQPGNPPGITQFPLFLLLGVAAGVAARCYVWAFHRTKAFFDRRRKIPTVLKPVIGGVAVGALGLLLPEMLGTSYGLVQLGLDKEWVLSTSLWVLLALPAAKIVGTALTVGSGGSAGVFGPGMVLGAAMGIACWRLLVLAGIPVDDPVPFVIVGMAACLGSAIHSPIALTVMVAEITGTADALFPTMVAVTAATLVMGNITLYPSQPRTRVDAPTG</sequence>
<feature type="region of interest" description="Disordered" evidence="10">
    <location>
        <begin position="1"/>
        <end position="41"/>
    </location>
</feature>
<dbReference type="InterPro" id="IPR014743">
    <property type="entry name" value="Cl-channel_core"/>
</dbReference>
<dbReference type="GO" id="GO:0005254">
    <property type="term" value="F:chloride channel activity"/>
    <property type="evidence" value="ECO:0007669"/>
    <property type="project" value="UniProtKB-KW"/>
</dbReference>
<dbReference type="CDD" id="cd00400">
    <property type="entry name" value="Voltage_gated_ClC"/>
    <property type="match status" value="1"/>
</dbReference>
<dbReference type="PANTHER" id="PTHR43427">
    <property type="entry name" value="CHLORIDE CHANNEL PROTEIN CLC-E"/>
    <property type="match status" value="1"/>
</dbReference>
<evidence type="ECO:0000256" key="3">
    <source>
        <dbReference type="ARBA" id="ARBA00022692"/>
    </source>
</evidence>
<evidence type="ECO:0000256" key="1">
    <source>
        <dbReference type="ARBA" id="ARBA00004141"/>
    </source>
</evidence>
<keyword evidence="8" id="KW-0868">Chloride</keyword>
<dbReference type="SUPFAM" id="SSF81340">
    <property type="entry name" value="Clc chloride channel"/>
    <property type="match status" value="1"/>
</dbReference>
<evidence type="ECO:0000313" key="12">
    <source>
        <dbReference type="EMBL" id="PKW18598.1"/>
    </source>
</evidence>
<keyword evidence="6 11" id="KW-0472">Membrane</keyword>
<dbReference type="PANTHER" id="PTHR43427:SF6">
    <property type="entry name" value="CHLORIDE CHANNEL PROTEIN CLC-E"/>
    <property type="match status" value="1"/>
</dbReference>
<keyword evidence="5" id="KW-0406">Ion transport</keyword>
<feature type="transmembrane region" description="Helical" evidence="11">
    <location>
        <begin position="116"/>
        <end position="137"/>
    </location>
</feature>
<name>A0A2N3Y6V7_SACSN</name>
<dbReference type="STRING" id="994479.GCA_000194155_04812"/>
<evidence type="ECO:0000256" key="6">
    <source>
        <dbReference type="ARBA" id="ARBA00023136"/>
    </source>
</evidence>
<gene>
    <name evidence="12" type="ORF">A8926_6700</name>
</gene>
<evidence type="ECO:0000256" key="9">
    <source>
        <dbReference type="ARBA" id="ARBA00023303"/>
    </source>
</evidence>
<dbReference type="GO" id="GO:0034707">
    <property type="term" value="C:chloride channel complex"/>
    <property type="evidence" value="ECO:0007669"/>
    <property type="project" value="UniProtKB-KW"/>
</dbReference>
<proteinExistence type="predicted"/>
<keyword evidence="13" id="KW-1185">Reference proteome</keyword>
<protein>
    <submittedName>
        <fullName evidence="12">CIC family chloride channel protein</fullName>
    </submittedName>
</protein>
<dbReference type="OrthoDB" id="9767361at2"/>
<evidence type="ECO:0000256" key="2">
    <source>
        <dbReference type="ARBA" id="ARBA00022448"/>
    </source>
</evidence>
<feature type="transmembrane region" description="Helical" evidence="11">
    <location>
        <begin position="363"/>
        <end position="383"/>
    </location>
</feature>
<feature type="transmembrane region" description="Helical" evidence="11">
    <location>
        <begin position="56"/>
        <end position="81"/>
    </location>
</feature>
<evidence type="ECO:0000256" key="11">
    <source>
        <dbReference type="SAM" id="Phobius"/>
    </source>
</evidence>
<dbReference type="EMBL" id="PJNB01000001">
    <property type="protein sequence ID" value="PKW18598.1"/>
    <property type="molecule type" value="Genomic_DNA"/>
</dbReference>
<reference evidence="12" key="1">
    <citation type="submission" date="2017-12" db="EMBL/GenBank/DDBJ databases">
        <title>Sequencing the genomes of 1000 Actinobacteria strains.</title>
        <authorList>
            <person name="Klenk H.-P."/>
        </authorList>
    </citation>
    <scope>NUCLEOTIDE SEQUENCE [LARGE SCALE GENOMIC DNA]</scope>
    <source>
        <strain evidence="12">DSM 44228</strain>
    </source>
</reference>
<accession>A0A2N3Y6V7</accession>
<dbReference type="AlphaFoldDB" id="A0A2N3Y6V7"/>
<feature type="transmembrane region" description="Helical" evidence="11">
    <location>
        <begin position="456"/>
        <end position="476"/>
    </location>
</feature>
<dbReference type="Pfam" id="PF00654">
    <property type="entry name" value="Voltage_CLC"/>
    <property type="match status" value="1"/>
</dbReference>
<comment type="subcellular location">
    <subcellularLocation>
        <location evidence="1">Membrane</location>
        <topology evidence="1">Multi-pass membrane protein</topology>
    </subcellularLocation>
</comment>
<keyword evidence="4 11" id="KW-1133">Transmembrane helix</keyword>
<dbReference type="InterPro" id="IPR001807">
    <property type="entry name" value="ClC"/>
</dbReference>
<dbReference type="PRINTS" id="PR00762">
    <property type="entry name" value="CLCHANNEL"/>
</dbReference>
<feature type="transmembrane region" description="Helical" evidence="11">
    <location>
        <begin position="395"/>
        <end position="415"/>
    </location>
</feature>
<feature type="transmembrane region" description="Helical" evidence="11">
    <location>
        <begin position="421"/>
        <end position="444"/>
    </location>
</feature>
<evidence type="ECO:0000256" key="5">
    <source>
        <dbReference type="ARBA" id="ARBA00023065"/>
    </source>
</evidence>
<organism evidence="12 13">
    <name type="scientific">Saccharopolyspora spinosa</name>
    <dbReference type="NCBI Taxonomy" id="60894"/>
    <lineage>
        <taxon>Bacteria</taxon>
        <taxon>Bacillati</taxon>
        <taxon>Actinomycetota</taxon>
        <taxon>Actinomycetes</taxon>
        <taxon>Pseudonocardiales</taxon>
        <taxon>Pseudonocardiaceae</taxon>
        <taxon>Saccharopolyspora</taxon>
    </lineage>
</organism>
<keyword evidence="9" id="KW-0407">Ion channel</keyword>
<evidence type="ECO:0000256" key="10">
    <source>
        <dbReference type="SAM" id="MobiDB-lite"/>
    </source>
</evidence>
<dbReference type="Proteomes" id="UP000233786">
    <property type="component" value="Unassembled WGS sequence"/>
</dbReference>
<feature type="transmembrane region" description="Helical" evidence="11">
    <location>
        <begin position="248"/>
        <end position="274"/>
    </location>
</feature>
<keyword evidence="3 11" id="KW-0812">Transmembrane</keyword>
<keyword evidence="2" id="KW-0813">Transport</keyword>
<keyword evidence="7" id="KW-0869">Chloride channel</keyword>
<evidence type="ECO:0000256" key="7">
    <source>
        <dbReference type="ARBA" id="ARBA00023173"/>
    </source>
</evidence>
<evidence type="ECO:0000256" key="4">
    <source>
        <dbReference type="ARBA" id="ARBA00022989"/>
    </source>
</evidence>
<feature type="transmembrane region" description="Helical" evidence="11">
    <location>
        <begin position="286"/>
        <end position="306"/>
    </location>
</feature>
<comment type="caution">
    <text evidence="12">The sequence shown here is derived from an EMBL/GenBank/DDBJ whole genome shotgun (WGS) entry which is preliminary data.</text>
</comment>